<accession>A0A2C9GSN3</accession>
<proteinExistence type="predicted"/>
<evidence type="ECO:0000313" key="1">
    <source>
        <dbReference type="EnsemblMetazoa" id="AATE021890-PA.1"/>
    </source>
</evidence>
<organism evidence="1">
    <name type="scientific">Anopheles atroparvus</name>
    <name type="common">European mosquito</name>
    <dbReference type="NCBI Taxonomy" id="41427"/>
    <lineage>
        <taxon>Eukaryota</taxon>
        <taxon>Metazoa</taxon>
        <taxon>Ecdysozoa</taxon>
        <taxon>Arthropoda</taxon>
        <taxon>Hexapoda</taxon>
        <taxon>Insecta</taxon>
        <taxon>Pterygota</taxon>
        <taxon>Neoptera</taxon>
        <taxon>Endopterygota</taxon>
        <taxon>Diptera</taxon>
        <taxon>Nematocera</taxon>
        <taxon>Culicoidea</taxon>
        <taxon>Culicidae</taxon>
        <taxon>Anophelinae</taxon>
        <taxon>Anopheles</taxon>
    </lineage>
</organism>
<sequence length="49" mass="5511">MKFELAVALIILLAVVGTTVALPAEVEERPYRIDWRKVLEDLIKTITTA</sequence>
<dbReference type="AlphaFoldDB" id="A0A2C9GSN3"/>
<protein>
    <submittedName>
        <fullName evidence="1">Uncharacterized protein</fullName>
    </submittedName>
</protein>
<name>A0A2C9GSN3_ANOAO</name>
<reference evidence="1" key="1">
    <citation type="submission" date="2022-08" db="UniProtKB">
        <authorList>
            <consortium name="EnsemblMetazoa"/>
        </authorList>
    </citation>
    <scope>IDENTIFICATION</scope>
    <source>
        <strain evidence="1">EBRO</strain>
    </source>
</reference>
<dbReference type="EnsemblMetazoa" id="AATE021890-RA">
    <property type="protein sequence ID" value="AATE021890-PA.1"/>
    <property type="gene ID" value="AATE021890"/>
</dbReference>
<dbReference type="VEuPathDB" id="VectorBase:AATE021890"/>